<comment type="caution">
    <text evidence="10">The sequence shown here is derived from an EMBL/GenBank/DDBJ whole genome shotgun (WGS) entry which is preliminary data.</text>
</comment>
<dbReference type="AlphaFoldDB" id="A0A369NWT5"/>
<evidence type="ECO:0000256" key="7">
    <source>
        <dbReference type="SAM" id="MobiDB-lite"/>
    </source>
</evidence>
<accession>A0A369NWT5</accession>
<evidence type="ECO:0000256" key="8">
    <source>
        <dbReference type="SAM" id="Phobius"/>
    </source>
</evidence>
<organism evidence="10 11">
    <name type="scientific">Adlercreutzia equolifaciens subsp. celatus</name>
    <dbReference type="NCBI Taxonomy" id="394340"/>
    <lineage>
        <taxon>Bacteria</taxon>
        <taxon>Bacillati</taxon>
        <taxon>Actinomycetota</taxon>
        <taxon>Coriobacteriia</taxon>
        <taxon>Eggerthellales</taxon>
        <taxon>Eggerthellaceae</taxon>
        <taxon>Adlercreutzia</taxon>
    </lineage>
</organism>
<dbReference type="PANTHER" id="PTHR30506:SF3">
    <property type="entry name" value="UPF0126 INNER MEMBRANE PROTEIN YADS-RELATED"/>
    <property type="match status" value="1"/>
</dbReference>
<keyword evidence="4 8" id="KW-0812">Transmembrane</keyword>
<protein>
    <recommendedName>
        <fullName evidence="9">Glycine transporter domain-containing protein</fullName>
    </recommendedName>
</protein>
<evidence type="ECO:0000256" key="6">
    <source>
        <dbReference type="ARBA" id="ARBA00023136"/>
    </source>
</evidence>
<feature type="compositionally biased region" description="Basic and acidic residues" evidence="7">
    <location>
        <begin position="342"/>
        <end position="362"/>
    </location>
</feature>
<comment type="similarity">
    <text evidence="2">Belongs to the UPF0126 family.</text>
</comment>
<feature type="transmembrane region" description="Helical" evidence="8">
    <location>
        <begin position="149"/>
        <end position="169"/>
    </location>
</feature>
<evidence type="ECO:0000256" key="3">
    <source>
        <dbReference type="ARBA" id="ARBA00022475"/>
    </source>
</evidence>
<gene>
    <name evidence="10" type="ORF">C1850_03655</name>
</gene>
<feature type="region of interest" description="Disordered" evidence="7">
    <location>
        <begin position="315"/>
        <end position="390"/>
    </location>
</feature>
<evidence type="ECO:0000256" key="1">
    <source>
        <dbReference type="ARBA" id="ARBA00004651"/>
    </source>
</evidence>
<evidence type="ECO:0000313" key="11">
    <source>
        <dbReference type="Proteomes" id="UP000253805"/>
    </source>
</evidence>
<keyword evidence="6 8" id="KW-0472">Membrane</keyword>
<dbReference type="EMBL" id="PPUT01000006">
    <property type="protein sequence ID" value="RDC45914.1"/>
    <property type="molecule type" value="Genomic_DNA"/>
</dbReference>
<keyword evidence="5 8" id="KW-1133">Transmembrane helix</keyword>
<evidence type="ECO:0000259" key="9">
    <source>
        <dbReference type="Pfam" id="PF03458"/>
    </source>
</evidence>
<sequence>MTLETAFDLPFWFEFAATVTGGLSGGMSAVRARYDIFGTVAIACITGMGGGIIRDILLQNYGLYAFQSPWFLLSCALAGVAVFYFGKLATYLDPIVDLLDNISVALWAIIGASKSLSAGLTVIPSVVLGTITSIGGGISRDVLMNRPPVAFQTGPIYGSAALIGCMVYCPLKANGILPDTAGILCAGLIMVLRYLSLIMGWRTKPPRDYSDTVVESVARPMRFIARKVHVPMGKTARERQGTTKFDRFKRKGKKLYDRLSGRWMDDDGEHFQPTVLMDKLVVPLADEDEHVAEPAPDPSDRLFVDRDELYRIIGLDHEPRRTGPQAAVKDSAADAQDTEDAGSEKKEGVEGADADAARKADDEPAFDPFEPQTPDPKKPQHNPRDQKKRS</sequence>
<keyword evidence="3" id="KW-1003">Cell membrane</keyword>
<feature type="transmembrane region" description="Helical" evidence="8">
    <location>
        <begin position="70"/>
        <end position="92"/>
    </location>
</feature>
<evidence type="ECO:0000256" key="4">
    <source>
        <dbReference type="ARBA" id="ARBA00022692"/>
    </source>
</evidence>
<proteinExistence type="inferred from homology"/>
<name>A0A369NWT5_9ACTN</name>
<reference evidence="10 11" key="1">
    <citation type="journal article" date="2018" name="Elife">
        <title>Discovery and characterization of a prevalent human gut bacterial enzyme sufficient for the inactivation of a family of plant toxins.</title>
        <authorList>
            <person name="Koppel N."/>
            <person name="Bisanz J.E."/>
            <person name="Pandelia M.E."/>
            <person name="Turnbaugh P.J."/>
            <person name="Balskus E.P."/>
        </authorList>
    </citation>
    <scope>NUCLEOTIDE SEQUENCE [LARGE SCALE GENOMIC DNA]</scope>
    <source>
        <strain evidence="10 11">OB21 GAM 11</strain>
    </source>
</reference>
<evidence type="ECO:0000256" key="2">
    <source>
        <dbReference type="ARBA" id="ARBA00008193"/>
    </source>
</evidence>
<evidence type="ECO:0000313" key="10">
    <source>
        <dbReference type="EMBL" id="RDC45914.1"/>
    </source>
</evidence>
<dbReference type="GO" id="GO:0005886">
    <property type="term" value="C:plasma membrane"/>
    <property type="evidence" value="ECO:0007669"/>
    <property type="project" value="UniProtKB-SubCell"/>
</dbReference>
<feature type="transmembrane region" description="Helical" evidence="8">
    <location>
        <begin position="104"/>
        <end position="128"/>
    </location>
</feature>
<dbReference type="Pfam" id="PF03458">
    <property type="entry name" value="Gly_transporter"/>
    <property type="match status" value="2"/>
</dbReference>
<feature type="transmembrane region" description="Helical" evidence="8">
    <location>
        <begin position="36"/>
        <end position="58"/>
    </location>
</feature>
<feature type="domain" description="Glycine transporter" evidence="9">
    <location>
        <begin position="98"/>
        <end position="170"/>
    </location>
</feature>
<dbReference type="Proteomes" id="UP000253805">
    <property type="component" value="Unassembled WGS sequence"/>
</dbReference>
<feature type="transmembrane region" description="Helical" evidence="8">
    <location>
        <begin position="181"/>
        <end position="201"/>
    </location>
</feature>
<dbReference type="PANTHER" id="PTHR30506">
    <property type="entry name" value="INNER MEMBRANE PROTEIN"/>
    <property type="match status" value="1"/>
</dbReference>
<evidence type="ECO:0000256" key="5">
    <source>
        <dbReference type="ARBA" id="ARBA00022989"/>
    </source>
</evidence>
<dbReference type="RefSeq" id="WP_114540593.1">
    <property type="nucleotide sequence ID" value="NZ_DBGDPA010000028.1"/>
</dbReference>
<feature type="compositionally biased region" description="Basic and acidic residues" evidence="7">
    <location>
        <begin position="375"/>
        <end position="390"/>
    </location>
</feature>
<feature type="domain" description="Glycine transporter" evidence="9">
    <location>
        <begin position="12"/>
        <end position="85"/>
    </location>
</feature>
<comment type="subcellular location">
    <subcellularLocation>
        <location evidence="1">Cell membrane</location>
        <topology evidence="1">Multi-pass membrane protein</topology>
    </subcellularLocation>
</comment>
<dbReference type="InterPro" id="IPR005115">
    <property type="entry name" value="Gly_transporter"/>
</dbReference>